<proteinExistence type="predicted"/>
<comment type="caution">
    <text evidence="2">The sequence shown here is derived from an EMBL/GenBank/DDBJ whole genome shotgun (WGS) entry which is preliminary data.</text>
</comment>
<evidence type="ECO:0000256" key="1">
    <source>
        <dbReference type="SAM" id="SignalP"/>
    </source>
</evidence>
<gene>
    <name evidence="2" type="ORF">A2519_18475</name>
</gene>
<dbReference type="EMBL" id="MFYX01000073">
    <property type="protein sequence ID" value="OGK04395.1"/>
    <property type="molecule type" value="Genomic_DNA"/>
</dbReference>
<reference evidence="2 3" key="1">
    <citation type="journal article" date="2016" name="Nat. Commun.">
        <title>Thousands of microbial genomes shed light on interconnected biogeochemical processes in an aquifer system.</title>
        <authorList>
            <person name="Anantharaman K."/>
            <person name="Brown C.T."/>
            <person name="Hug L.A."/>
            <person name="Sharon I."/>
            <person name="Castelle C.J."/>
            <person name="Probst A.J."/>
            <person name="Thomas B.C."/>
            <person name="Singh A."/>
            <person name="Wilkins M.J."/>
            <person name="Karaoz U."/>
            <person name="Brodie E.L."/>
            <person name="Williams K.H."/>
            <person name="Hubbard S.S."/>
            <person name="Banfield J.F."/>
        </authorList>
    </citation>
    <scope>NUCLEOTIDE SEQUENCE [LARGE SCALE GENOMIC DNA]</scope>
</reference>
<sequence length="229" mass="24997">MLLRTAILAISLCLCVLGGCAGTKIPCAQDLSAYPEVTEPWLPVSPVHLRIAAGIRKGLWNVETEGDIVFIPPDTLRMQLHTDWGETVFDLRISGPSVCMFMVGTVPPDTCFTENRRLFSTRTLLALLAGRPGISSFLNPAAVRPRCAGSTLEFFLDGLRVVVDRKKGAVSHVEHDQMAFSYDVISFAETDHVITPRHYRFSPGNGATVDITVIERTSGTARSGRALLN</sequence>
<dbReference type="PROSITE" id="PS51257">
    <property type="entry name" value="PROKAR_LIPOPROTEIN"/>
    <property type="match status" value="1"/>
</dbReference>
<feature type="signal peptide" evidence="1">
    <location>
        <begin position="1"/>
        <end position="21"/>
    </location>
</feature>
<evidence type="ECO:0000313" key="2">
    <source>
        <dbReference type="EMBL" id="OGK04395.1"/>
    </source>
</evidence>
<evidence type="ECO:0000313" key="3">
    <source>
        <dbReference type="Proteomes" id="UP000179243"/>
    </source>
</evidence>
<keyword evidence="1" id="KW-0732">Signal</keyword>
<protein>
    <submittedName>
        <fullName evidence="2">Uncharacterized protein</fullName>
    </submittedName>
</protein>
<dbReference type="AlphaFoldDB" id="A0A1F7FCI7"/>
<feature type="chain" id="PRO_5009528588" evidence="1">
    <location>
        <begin position="22"/>
        <end position="229"/>
    </location>
</feature>
<name>A0A1F7FCI7_UNCRA</name>
<organism evidence="2 3">
    <name type="scientific">Candidatus Raymondbacteria bacterium RIFOXYD12_FULL_49_13</name>
    <dbReference type="NCBI Taxonomy" id="1817890"/>
    <lineage>
        <taxon>Bacteria</taxon>
        <taxon>Raymondiibacteriota</taxon>
    </lineage>
</organism>
<dbReference type="Proteomes" id="UP000179243">
    <property type="component" value="Unassembled WGS sequence"/>
</dbReference>
<accession>A0A1F7FCI7</accession>